<evidence type="ECO:0000256" key="1">
    <source>
        <dbReference type="SAM" id="MobiDB-lite"/>
    </source>
</evidence>
<evidence type="ECO:0000313" key="3">
    <source>
        <dbReference type="Proteomes" id="UP001374584"/>
    </source>
</evidence>
<comment type="caution">
    <text evidence="2">The sequence shown here is derived from an EMBL/GenBank/DDBJ whole genome shotgun (WGS) entry which is preliminary data.</text>
</comment>
<proteinExistence type="predicted"/>
<protein>
    <submittedName>
        <fullName evidence="2">Uncharacterized protein</fullName>
    </submittedName>
</protein>
<name>A0AAN9R2L5_PHACN</name>
<dbReference type="AlphaFoldDB" id="A0AAN9R2L5"/>
<evidence type="ECO:0000313" key="2">
    <source>
        <dbReference type="EMBL" id="KAK7357047.1"/>
    </source>
</evidence>
<keyword evidence="3" id="KW-1185">Reference proteome</keyword>
<accession>A0AAN9R2L5</accession>
<reference evidence="2 3" key="1">
    <citation type="submission" date="2024-01" db="EMBL/GenBank/DDBJ databases">
        <title>The genomes of 5 underutilized Papilionoideae crops provide insights into root nodulation and disease resistanc.</title>
        <authorList>
            <person name="Jiang F."/>
        </authorList>
    </citation>
    <scope>NUCLEOTIDE SEQUENCE [LARGE SCALE GENOMIC DNA]</scope>
    <source>
        <strain evidence="2">JINMINGXINNONG_FW02</strain>
        <tissue evidence="2">Leaves</tissue>
    </source>
</reference>
<dbReference type="EMBL" id="JAYMYR010000006">
    <property type="protein sequence ID" value="KAK7357047.1"/>
    <property type="molecule type" value="Genomic_DNA"/>
</dbReference>
<organism evidence="2 3">
    <name type="scientific">Phaseolus coccineus</name>
    <name type="common">Scarlet runner bean</name>
    <name type="synonym">Phaseolus multiflorus</name>
    <dbReference type="NCBI Taxonomy" id="3886"/>
    <lineage>
        <taxon>Eukaryota</taxon>
        <taxon>Viridiplantae</taxon>
        <taxon>Streptophyta</taxon>
        <taxon>Embryophyta</taxon>
        <taxon>Tracheophyta</taxon>
        <taxon>Spermatophyta</taxon>
        <taxon>Magnoliopsida</taxon>
        <taxon>eudicotyledons</taxon>
        <taxon>Gunneridae</taxon>
        <taxon>Pentapetalae</taxon>
        <taxon>rosids</taxon>
        <taxon>fabids</taxon>
        <taxon>Fabales</taxon>
        <taxon>Fabaceae</taxon>
        <taxon>Papilionoideae</taxon>
        <taxon>50 kb inversion clade</taxon>
        <taxon>NPAAA clade</taxon>
        <taxon>indigoferoid/millettioid clade</taxon>
        <taxon>Phaseoleae</taxon>
        <taxon>Phaseolus</taxon>
    </lineage>
</organism>
<feature type="region of interest" description="Disordered" evidence="1">
    <location>
        <begin position="88"/>
        <end position="111"/>
    </location>
</feature>
<gene>
    <name evidence="2" type="ORF">VNO80_16328</name>
</gene>
<sequence length="141" mass="16268">MANMAMPPSLWSSRNSPTFRRKLHLQVLLQNLSISHTHTYVMLIMGGLLEESKVALQIKKFLTQLEIFATNELQKEFPEIGIYIERGKNEKNSKKNKKQPRQRLLNDLKGPTITRPKTLPFLTCMCLPFFSHFSLQSPPNS</sequence>
<dbReference type="Proteomes" id="UP001374584">
    <property type="component" value="Unassembled WGS sequence"/>
</dbReference>